<dbReference type="EMBL" id="CM018041">
    <property type="protein sequence ID" value="KAA8533550.1"/>
    <property type="molecule type" value="Genomic_DNA"/>
</dbReference>
<reference evidence="3 4" key="1">
    <citation type="submission" date="2019-09" db="EMBL/GenBank/DDBJ databases">
        <title>A chromosome-level genome assembly of the Chinese tupelo Nyssa sinensis.</title>
        <authorList>
            <person name="Yang X."/>
            <person name="Kang M."/>
            <person name="Yang Y."/>
            <person name="Xiong H."/>
            <person name="Wang M."/>
            <person name="Zhang Z."/>
            <person name="Wang Z."/>
            <person name="Wu H."/>
            <person name="Ma T."/>
            <person name="Liu J."/>
            <person name="Xi Z."/>
        </authorList>
    </citation>
    <scope>NUCLEOTIDE SEQUENCE [LARGE SCALE GENOMIC DNA]</scope>
    <source>
        <strain evidence="3">J267</strain>
        <tissue evidence="3">Leaf</tissue>
    </source>
</reference>
<organism evidence="3 4">
    <name type="scientific">Nyssa sinensis</name>
    <dbReference type="NCBI Taxonomy" id="561372"/>
    <lineage>
        <taxon>Eukaryota</taxon>
        <taxon>Viridiplantae</taxon>
        <taxon>Streptophyta</taxon>
        <taxon>Embryophyta</taxon>
        <taxon>Tracheophyta</taxon>
        <taxon>Spermatophyta</taxon>
        <taxon>Magnoliopsida</taxon>
        <taxon>eudicotyledons</taxon>
        <taxon>Gunneridae</taxon>
        <taxon>Pentapetalae</taxon>
        <taxon>asterids</taxon>
        <taxon>Cornales</taxon>
        <taxon>Nyssaceae</taxon>
        <taxon>Nyssa</taxon>
    </lineage>
</organism>
<proteinExistence type="predicted"/>
<feature type="region of interest" description="Disordered" evidence="1">
    <location>
        <begin position="66"/>
        <end position="87"/>
    </location>
</feature>
<dbReference type="PANTHER" id="PTHR35766:SF1">
    <property type="entry name" value="OS08G0543600 PROTEIN"/>
    <property type="match status" value="1"/>
</dbReference>
<evidence type="ECO:0000313" key="4">
    <source>
        <dbReference type="Proteomes" id="UP000325577"/>
    </source>
</evidence>
<evidence type="ECO:0000259" key="2">
    <source>
        <dbReference type="Pfam" id="PF24851"/>
    </source>
</evidence>
<dbReference type="Pfam" id="PF24851">
    <property type="entry name" value="DUF7725"/>
    <property type="match status" value="1"/>
</dbReference>
<accession>A0A5J5ASI3</accession>
<protein>
    <recommendedName>
        <fullName evidence="2">DUF7725 domain-containing protein</fullName>
    </recommendedName>
</protein>
<dbReference type="PANTHER" id="PTHR35766">
    <property type="entry name" value="OS08G0543600 PROTEIN"/>
    <property type="match status" value="1"/>
</dbReference>
<dbReference type="InterPro" id="IPR056142">
    <property type="entry name" value="DUF7725"/>
</dbReference>
<dbReference type="AlphaFoldDB" id="A0A5J5ASI3"/>
<gene>
    <name evidence="3" type="ORF">F0562_031016</name>
</gene>
<keyword evidence="4" id="KW-1185">Reference proteome</keyword>
<name>A0A5J5ASI3_9ASTE</name>
<dbReference type="Proteomes" id="UP000325577">
    <property type="component" value="Linkage Group LG18"/>
</dbReference>
<feature type="domain" description="DUF7725" evidence="2">
    <location>
        <begin position="134"/>
        <end position="206"/>
    </location>
</feature>
<sequence>MEPGSVITSSAEEGQVLDSIDKSYLVAPQPQQNSQHISSQFHDALRLDSLAQSSEETKEKNVITLTNHGLEGQGLTTEQASSDANASLSENPIHPVNFSETMVNNASGSDLPEAFVSSGQKNTYLVGKTPEITLLDERSLLACIVRTIPPGSGGRIRISSTLPNRLGKMLAPLHWHDYKKKYGKLDDFVAVHPELFVIEGDYIQLREVTPMAQSHRLKRAPSIDSNSMRTDKTIFKEFVVSTPANATDNPSLPEMQNQHSNGVCFNIAGGISNVKILSKPKDPVELNGPENPSRLLGMQNQHSNGVCFNIAGGISNIELVWAVLKARDPLIKGLAQILLGNSKPGQPGLQRLLEDRERGFC</sequence>
<evidence type="ECO:0000256" key="1">
    <source>
        <dbReference type="SAM" id="MobiDB-lite"/>
    </source>
</evidence>
<dbReference type="OrthoDB" id="2020644at2759"/>
<feature type="compositionally biased region" description="Polar residues" evidence="1">
    <location>
        <begin position="74"/>
        <end position="87"/>
    </location>
</feature>
<evidence type="ECO:0000313" key="3">
    <source>
        <dbReference type="EMBL" id="KAA8533550.1"/>
    </source>
</evidence>